<evidence type="ECO:0000313" key="1">
    <source>
        <dbReference type="EMBL" id="QNR65491.1"/>
    </source>
</evidence>
<dbReference type="RefSeq" id="WP_029518032.1">
    <property type="nucleotide sequence ID" value="NZ_CP061172.1"/>
</dbReference>
<dbReference type="EMBL" id="CP061172">
    <property type="protein sequence ID" value="QNR65491.1"/>
    <property type="molecule type" value="Genomic_DNA"/>
</dbReference>
<evidence type="ECO:0000313" key="2">
    <source>
        <dbReference type="Proteomes" id="UP000516384"/>
    </source>
</evidence>
<protein>
    <submittedName>
        <fullName evidence="1">Uncharacterized protein</fullName>
    </submittedName>
</protein>
<reference evidence="1 2" key="1">
    <citation type="submission" date="2020-09" db="EMBL/GenBank/DDBJ databases">
        <title>Characterization of Paenibacillus peoriae strain ZF390 with broad-spectrum antimicrobial activity as a potential biocontrol agent.</title>
        <authorList>
            <person name="Li L."/>
            <person name="Zhao Y."/>
            <person name="Li B."/>
            <person name="Xie X."/>
        </authorList>
    </citation>
    <scope>NUCLEOTIDE SEQUENCE [LARGE SCALE GENOMIC DNA]</scope>
    <source>
        <strain evidence="1 2">ZF390</strain>
    </source>
</reference>
<gene>
    <name evidence="1" type="ORF">IAQ67_16525</name>
</gene>
<accession>A0A7H0Y333</accession>
<name>A0A7H0Y333_9BACL</name>
<organism evidence="1 2">
    <name type="scientific">Paenibacillus peoriae</name>
    <dbReference type="NCBI Taxonomy" id="59893"/>
    <lineage>
        <taxon>Bacteria</taxon>
        <taxon>Bacillati</taxon>
        <taxon>Bacillota</taxon>
        <taxon>Bacilli</taxon>
        <taxon>Bacillales</taxon>
        <taxon>Paenibacillaceae</taxon>
        <taxon>Paenibacillus</taxon>
    </lineage>
</organism>
<sequence length="348" mass="39972">MGALLKLNADNFVEDKNVRDQYINKTEVLQKVKLLSLLPDNQHMTVKAVAEYYEVEYQTIINVLNRHKSEFEKDGVKTINNKDEGYFKVKEALSAGQFIVKLVPRKAILRVGMLLRDSKIAIKIRDYLLRIEETSTEDHKRGVWTDNDIVTLNEIVNNEISKGNSKWGAIRIAAKTFNKNPQAVYQKFQYISKRHGSLENYININNLVYFDKKSEELLQAEIQENNHPDILGNNLNAEMSRFLESLNNTKELESKINQLKLETRDMKHKLEIKDLELEAKTTEVAKKDKIISKLKKDKLALEVSIKAIRKIVLNGVKASNNEETGITEAKTVGHTYTRDKGGMIELKN</sequence>
<dbReference type="AlphaFoldDB" id="A0A7H0Y333"/>
<proteinExistence type="predicted"/>
<dbReference type="Proteomes" id="UP000516384">
    <property type="component" value="Chromosome"/>
</dbReference>